<evidence type="ECO:0000256" key="5">
    <source>
        <dbReference type="ARBA" id="ARBA00022692"/>
    </source>
</evidence>
<evidence type="ECO:0000256" key="1">
    <source>
        <dbReference type="ARBA" id="ARBA00004429"/>
    </source>
</evidence>
<dbReference type="RefSeq" id="WP_136340425.1">
    <property type="nucleotide sequence ID" value="NZ_SSMD01000010.1"/>
</dbReference>
<dbReference type="AlphaFoldDB" id="A0A4S3M5H0"/>
<proteinExistence type="inferred from homology"/>
<gene>
    <name evidence="11" type="ORF">E7681_16815</name>
</gene>
<keyword evidence="2 9" id="KW-0813">Transport</keyword>
<sequence>MLNRIEQALNTVAALAIVALCLLIVANVLSRQFLQSGVPDVIVLVRELMVPAILFPLASATSQRAHVAIEFIAQHFPDGLNRWIAVLAALTGLIVSTTLLWAGWNEFAKTFQSGSHYAGDFQLPKWPSRAMFVLAIAMFELRLIQTLIVDLKAALTGRPAPKTL</sequence>
<comment type="function">
    <text evidence="9">Part of the tripartite ATP-independent periplasmic (TRAP) transport system.</text>
</comment>
<accession>A0A4S3M5H0</accession>
<comment type="caution">
    <text evidence="11">The sequence shown here is derived from an EMBL/GenBank/DDBJ whole genome shotgun (WGS) entry which is preliminary data.</text>
</comment>
<evidence type="ECO:0000256" key="6">
    <source>
        <dbReference type="ARBA" id="ARBA00022989"/>
    </source>
</evidence>
<dbReference type="GO" id="GO:0015740">
    <property type="term" value="P:C4-dicarboxylate transport"/>
    <property type="evidence" value="ECO:0007669"/>
    <property type="project" value="TreeGrafter"/>
</dbReference>
<evidence type="ECO:0000256" key="2">
    <source>
        <dbReference type="ARBA" id="ARBA00022448"/>
    </source>
</evidence>
<evidence type="ECO:0000256" key="4">
    <source>
        <dbReference type="ARBA" id="ARBA00022519"/>
    </source>
</evidence>
<keyword evidence="12" id="KW-1185">Reference proteome</keyword>
<feature type="transmembrane region" description="Helical" evidence="9">
    <location>
        <begin position="12"/>
        <end position="29"/>
    </location>
</feature>
<dbReference type="InterPro" id="IPR007387">
    <property type="entry name" value="TRAP_DctQ"/>
</dbReference>
<keyword evidence="3" id="KW-1003">Cell membrane</keyword>
<name>A0A4S3M5H0_9RHOB</name>
<evidence type="ECO:0000259" key="10">
    <source>
        <dbReference type="Pfam" id="PF04290"/>
    </source>
</evidence>
<keyword evidence="7 9" id="KW-0472">Membrane</keyword>
<protein>
    <recommendedName>
        <fullName evidence="9">TRAP transporter small permease protein</fullName>
    </recommendedName>
</protein>
<evidence type="ECO:0000313" key="11">
    <source>
        <dbReference type="EMBL" id="THD71779.1"/>
    </source>
</evidence>
<dbReference type="Proteomes" id="UP000306113">
    <property type="component" value="Unassembled WGS sequence"/>
</dbReference>
<dbReference type="GO" id="GO:0005886">
    <property type="term" value="C:plasma membrane"/>
    <property type="evidence" value="ECO:0007669"/>
    <property type="project" value="UniProtKB-SubCell"/>
</dbReference>
<dbReference type="PANTHER" id="PTHR35011:SF10">
    <property type="entry name" value="TRAP TRANSPORTER SMALL PERMEASE PROTEIN"/>
    <property type="match status" value="1"/>
</dbReference>
<dbReference type="Pfam" id="PF04290">
    <property type="entry name" value="DctQ"/>
    <property type="match status" value="1"/>
</dbReference>
<evidence type="ECO:0000256" key="7">
    <source>
        <dbReference type="ARBA" id="ARBA00023136"/>
    </source>
</evidence>
<comment type="subcellular location">
    <subcellularLocation>
        <location evidence="1 9">Cell inner membrane</location>
        <topology evidence="1 9">Multi-pass membrane protein</topology>
    </subcellularLocation>
</comment>
<keyword evidence="5 9" id="KW-0812">Transmembrane</keyword>
<dbReference type="InterPro" id="IPR055348">
    <property type="entry name" value="DctQ"/>
</dbReference>
<keyword evidence="4 9" id="KW-0997">Cell inner membrane</keyword>
<feature type="transmembrane region" description="Helical" evidence="9">
    <location>
        <begin position="83"/>
        <end position="104"/>
    </location>
</feature>
<dbReference type="GO" id="GO:0022857">
    <property type="term" value="F:transmembrane transporter activity"/>
    <property type="evidence" value="ECO:0007669"/>
    <property type="project" value="UniProtKB-UniRule"/>
</dbReference>
<reference evidence="11 12" key="1">
    <citation type="submission" date="2019-04" db="EMBL/GenBank/DDBJ databases">
        <title>Draft genome sequence of Youngimonas vesicularis.</title>
        <authorList>
            <person name="Hameed A."/>
        </authorList>
    </citation>
    <scope>NUCLEOTIDE SEQUENCE [LARGE SCALE GENOMIC DNA]</scope>
    <source>
        <strain evidence="11 12">CC-AMW-E</strain>
    </source>
</reference>
<dbReference type="EMBL" id="SSMD01000010">
    <property type="protein sequence ID" value="THD71779.1"/>
    <property type="molecule type" value="Genomic_DNA"/>
</dbReference>
<evidence type="ECO:0000256" key="9">
    <source>
        <dbReference type="RuleBase" id="RU369079"/>
    </source>
</evidence>
<organism evidence="11 12">
    <name type="scientific">Thalassobius vesicularis</name>
    <dbReference type="NCBI Taxonomy" id="1294297"/>
    <lineage>
        <taxon>Bacteria</taxon>
        <taxon>Pseudomonadati</taxon>
        <taxon>Pseudomonadota</taxon>
        <taxon>Alphaproteobacteria</taxon>
        <taxon>Rhodobacterales</taxon>
        <taxon>Roseobacteraceae</taxon>
        <taxon>Thalassovita</taxon>
    </lineage>
</organism>
<evidence type="ECO:0000256" key="8">
    <source>
        <dbReference type="ARBA" id="ARBA00038436"/>
    </source>
</evidence>
<evidence type="ECO:0000256" key="3">
    <source>
        <dbReference type="ARBA" id="ARBA00022475"/>
    </source>
</evidence>
<evidence type="ECO:0000313" key="12">
    <source>
        <dbReference type="Proteomes" id="UP000306113"/>
    </source>
</evidence>
<dbReference type="OrthoDB" id="6385730at2"/>
<keyword evidence="6 9" id="KW-1133">Transmembrane helix</keyword>
<comment type="similarity">
    <text evidence="8 9">Belongs to the TRAP transporter small permease family.</text>
</comment>
<dbReference type="PANTHER" id="PTHR35011">
    <property type="entry name" value="2,3-DIKETO-L-GULONATE TRAP TRANSPORTER SMALL PERMEASE PROTEIN YIAM"/>
    <property type="match status" value="1"/>
</dbReference>
<comment type="subunit">
    <text evidence="9">The complex comprises the extracytoplasmic solute receptor protein and the two transmembrane proteins.</text>
</comment>
<feature type="domain" description="Tripartite ATP-independent periplasmic transporters DctQ component" evidence="10">
    <location>
        <begin position="20"/>
        <end position="152"/>
    </location>
</feature>
<comment type="caution">
    <text evidence="9">Lacks conserved residue(s) required for the propagation of feature annotation.</text>
</comment>